<dbReference type="EMBL" id="JBHLSS010000028">
    <property type="protein sequence ID" value="MFC0708850.1"/>
    <property type="molecule type" value="Genomic_DNA"/>
</dbReference>
<dbReference type="RefSeq" id="WP_376943193.1">
    <property type="nucleotide sequence ID" value="NZ_JBHLSS010000028.1"/>
</dbReference>
<dbReference type="InterPro" id="IPR007684">
    <property type="entry name" value="Znf_Ogr/Delta"/>
</dbReference>
<organism evidence="2 3">
    <name type="scientific">Azorhizophilus paspali</name>
    <name type="common">Azotobacter paspali</name>
    <dbReference type="NCBI Taxonomy" id="69963"/>
    <lineage>
        <taxon>Bacteria</taxon>
        <taxon>Pseudomonadati</taxon>
        <taxon>Pseudomonadota</taxon>
        <taxon>Gammaproteobacteria</taxon>
        <taxon>Pseudomonadales</taxon>
        <taxon>Pseudomonadaceae</taxon>
        <taxon>Azorhizophilus</taxon>
    </lineage>
</organism>
<protein>
    <submittedName>
        <fullName evidence="2">Ogr/Delta-like zinc finger family protein</fullName>
    </submittedName>
</protein>
<proteinExistence type="predicted"/>
<dbReference type="Proteomes" id="UP001589891">
    <property type="component" value="Unassembled WGS sequence"/>
</dbReference>
<evidence type="ECO:0000313" key="2">
    <source>
        <dbReference type="EMBL" id="MFC0708850.1"/>
    </source>
</evidence>
<name>A0ABV6SKL1_AZOPA</name>
<gene>
    <name evidence="2" type="ORF">ACFFGX_04325</name>
</gene>
<feature type="domain" description="Zinc finger Ogr/Delta-type" evidence="1">
    <location>
        <begin position="17"/>
        <end position="60"/>
    </location>
</feature>
<sequence length="110" mass="12753">MGALSYRFKIKKSDRPCPDCGAALVKRTSKMIHPLMWRTSLFCTNPDCGANFTGSDEITHRLSPPREPNPNISIPFAPVEIRRHVLRWLELIDDDKQTDMFEQQEHENEQ</sequence>
<accession>A0ABV6SKL1</accession>
<dbReference type="Pfam" id="PF04606">
    <property type="entry name" value="Ogr_Delta"/>
    <property type="match status" value="1"/>
</dbReference>
<keyword evidence="3" id="KW-1185">Reference proteome</keyword>
<evidence type="ECO:0000259" key="1">
    <source>
        <dbReference type="Pfam" id="PF04606"/>
    </source>
</evidence>
<reference evidence="2 3" key="1">
    <citation type="submission" date="2024-09" db="EMBL/GenBank/DDBJ databases">
        <authorList>
            <person name="Sun Q."/>
            <person name="Mori K."/>
        </authorList>
    </citation>
    <scope>NUCLEOTIDE SEQUENCE [LARGE SCALE GENOMIC DNA]</scope>
    <source>
        <strain evidence="2 3">NCAIM B.01794</strain>
    </source>
</reference>
<evidence type="ECO:0000313" key="3">
    <source>
        <dbReference type="Proteomes" id="UP001589891"/>
    </source>
</evidence>
<comment type="caution">
    <text evidence="2">The sequence shown here is derived from an EMBL/GenBank/DDBJ whole genome shotgun (WGS) entry which is preliminary data.</text>
</comment>